<comment type="subcellular location">
    <subcellularLocation>
        <location evidence="2">Cytoplasm</location>
        <location evidence="2">Cytoskeleton</location>
        <location evidence="2">Microtubule organizing center</location>
        <location evidence="2">Spindle pole body</location>
    </subcellularLocation>
    <subcellularLocation>
        <location evidence="1">Nucleus</location>
    </subcellularLocation>
</comment>
<proteinExistence type="inferred from homology"/>
<gene>
    <name evidence="14" type="primary">TDEL0E02100</name>
    <name evidence="14" type="ORF">TDEL_0E02100</name>
</gene>
<protein>
    <recommendedName>
        <fullName evidence="4">Spindle pole body component 110</fullName>
    </recommendedName>
    <alternativeName>
        <fullName evidence="10">Spindle pole body spacer protein SPC110</fullName>
    </alternativeName>
</protein>
<evidence type="ECO:0000313" key="14">
    <source>
        <dbReference type="EMBL" id="CCE92453.1"/>
    </source>
</evidence>
<keyword evidence="15" id="KW-1185">Reference proteome</keyword>
<comment type="function">
    <text evidence="9">Component of the spindle pole body (SPB) required for the proper execution of spindle pole body (SPB) duplication. Potential role in cross-linking filaments or anchoring other molecules. It is essential for growth.</text>
</comment>
<dbReference type="FunCoup" id="G8ZV09">
    <property type="interactions" value="351"/>
</dbReference>
<feature type="coiled-coil region" evidence="11">
    <location>
        <begin position="242"/>
        <end position="301"/>
    </location>
</feature>
<comment type="similarity">
    <text evidence="3">Belongs to the SPC110 family.</text>
</comment>
<reference evidence="14 15" key="1">
    <citation type="journal article" date="2011" name="Proc. Natl. Acad. Sci. U.S.A.">
        <title>Evolutionary erosion of yeast sex chromosomes by mating-type switching accidents.</title>
        <authorList>
            <person name="Gordon J.L."/>
            <person name="Armisen D."/>
            <person name="Proux-Wera E."/>
            <person name="Oheigeartaigh S.S."/>
            <person name="Byrne K.P."/>
            <person name="Wolfe K.H."/>
        </authorList>
    </citation>
    <scope>NUCLEOTIDE SEQUENCE [LARGE SCALE GENOMIC DNA]</scope>
    <source>
        <strain evidence="15">ATCC 10662 / CBS 1146 / NBRC 0425 / NCYC 2629 / NRRL Y-866</strain>
    </source>
</reference>
<name>G8ZV09_TORDE</name>
<dbReference type="Pfam" id="PF18520">
    <property type="entry name" value="Spc110_C"/>
    <property type="match status" value="1"/>
</dbReference>
<dbReference type="Gene3D" id="6.10.310.10">
    <property type="match status" value="1"/>
</dbReference>
<evidence type="ECO:0000256" key="10">
    <source>
        <dbReference type="ARBA" id="ARBA00032118"/>
    </source>
</evidence>
<keyword evidence="8" id="KW-0539">Nucleus</keyword>
<evidence type="ECO:0000256" key="3">
    <source>
        <dbReference type="ARBA" id="ARBA00005853"/>
    </source>
</evidence>
<dbReference type="RefSeq" id="XP_003681664.1">
    <property type="nucleotide sequence ID" value="XM_003681616.1"/>
</dbReference>
<dbReference type="GeneID" id="11503854"/>
<dbReference type="GO" id="GO:0005634">
    <property type="term" value="C:nucleus"/>
    <property type="evidence" value="ECO:0007669"/>
    <property type="project" value="UniProtKB-SubCell"/>
</dbReference>
<evidence type="ECO:0000256" key="1">
    <source>
        <dbReference type="ARBA" id="ARBA00004123"/>
    </source>
</evidence>
<dbReference type="Proteomes" id="UP000005627">
    <property type="component" value="Chromosome 5"/>
</dbReference>
<evidence type="ECO:0000256" key="7">
    <source>
        <dbReference type="ARBA" id="ARBA00023212"/>
    </source>
</evidence>
<evidence type="ECO:0000256" key="6">
    <source>
        <dbReference type="ARBA" id="ARBA00023054"/>
    </source>
</evidence>
<dbReference type="AlphaFoldDB" id="G8ZV09"/>
<accession>G8ZV09</accession>
<evidence type="ECO:0000313" key="15">
    <source>
        <dbReference type="Proteomes" id="UP000005627"/>
    </source>
</evidence>
<feature type="compositionally biased region" description="Polar residues" evidence="12">
    <location>
        <begin position="51"/>
        <end position="65"/>
    </location>
</feature>
<keyword evidence="6 11" id="KW-0175">Coiled coil</keyword>
<keyword evidence="5" id="KW-0963">Cytoplasm</keyword>
<organism evidence="14 15">
    <name type="scientific">Torulaspora delbrueckii</name>
    <name type="common">Yeast</name>
    <name type="synonym">Candida colliculosa</name>
    <dbReference type="NCBI Taxonomy" id="4950"/>
    <lineage>
        <taxon>Eukaryota</taxon>
        <taxon>Fungi</taxon>
        <taxon>Dikarya</taxon>
        <taxon>Ascomycota</taxon>
        <taxon>Saccharomycotina</taxon>
        <taxon>Saccharomycetes</taxon>
        <taxon>Saccharomycetales</taxon>
        <taxon>Saccharomycetaceae</taxon>
        <taxon>Torulaspora</taxon>
    </lineage>
</organism>
<evidence type="ECO:0000256" key="2">
    <source>
        <dbReference type="ARBA" id="ARBA00004317"/>
    </source>
</evidence>
<feature type="coiled-coil region" evidence="11">
    <location>
        <begin position="151"/>
        <end position="216"/>
    </location>
</feature>
<evidence type="ECO:0000256" key="11">
    <source>
        <dbReference type="SAM" id="Coils"/>
    </source>
</evidence>
<evidence type="ECO:0000256" key="9">
    <source>
        <dbReference type="ARBA" id="ARBA00025064"/>
    </source>
</evidence>
<dbReference type="KEGG" id="tdl:TDEL_0E02100"/>
<dbReference type="InParanoid" id="G8ZV09"/>
<evidence type="ECO:0000256" key="5">
    <source>
        <dbReference type="ARBA" id="ARBA00022490"/>
    </source>
</evidence>
<dbReference type="EMBL" id="HE616746">
    <property type="protein sequence ID" value="CCE92453.1"/>
    <property type="molecule type" value="Genomic_DNA"/>
</dbReference>
<feature type="coiled-coil region" evidence="11">
    <location>
        <begin position="591"/>
        <end position="625"/>
    </location>
</feature>
<feature type="coiled-coil region" evidence="11">
    <location>
        <begin position="77"/>
        <end position="124"/>
    </location>
</feature>
<feature type="coiled-coil region" evidence="11">
    <location>
        <begin position="333"/>
        <end position="541"/>
    </location>
</feature>
<dbReference type="OrthoDB" id="10255522at2759"/>
<feature type="compositionally biased region" description="Basic and acidic residues" evidence="12">
    <location>
        <begin position="1"/>
        <end position="16"/>
    </location>
</feature>
<dbReference type="eggNOG" id="ENOG502QUTQ">
    <property type="taxonomic scope" value="Eukaryota"/>
</dbReference>
<evidence type="ECO:0000256" key="4">
    <source>
        <dbReference type="ARBA" id="ARBA00016285"/>
    </source>
</evidence>
<dbReference type="GO" id="GO:0005816">
    <property type="term" value="C:spindle pole body"/>
    <property type="evidence" value="ECO:0007669"/>
    <property type="project" value="UniProtKB-SubCell"/>
</dbReference>
<feature type="region of interest" description="Disordered" evidence="12">
    <location>
        <begin position="1"/>
        <end position="65"/>
    </location>
</feature>
<evidence type="ECO:0000259" key="13">
    <source>
        <dbReference type="Pfam" id="PF18520"/>
    </source>
</evidence>
<evidence type="ECO:0000256" key="12">
    <source>
        <dbReference type="SAM" id="MobiDB-lite"/>
    </source>
</evidence>
<evidence type="ECO:0000256" key="8">
    <source>
        <dbReference type="ARBA" id="ARBA00023242"/>
    </source>
</evidence>
<sequence>MDETVNKSARDLKDLEFTPIGYVREKQNGKRTKGSIGDDDQAVPRRKTRRTSVNESFNSTKMFNDDSQFDETIPQLRSDKEGLISDKRNLMEELKENAPTSNPLKEQQEQMHRLNTENYNLRLKCNSLLKFLNNVTDQGELKKSLGLLDEIHDWKQRYERVTEDLTVLKRKYEDLEDKAMNSQVTTPPPPAANDELQKFEERYLRLQDESRAREEQMQMKIDMLKSDLNTLNITLTTKDNDLEEQAQKIQRLGNQLQEFDHKGSESLLQLEKQLDLKTESVRNLEQELAKHKSLFEGKDDEIFKCREVIRDLEKKLSSFADYEENSSAQKRIIDEKNDKITRLSESNLKLNQEIVHLKNDQDKQRNASNVLKAIEKDLEGQKKELADTRQKLKEANELSKSLENQIIENTTKASEKNSTRVREKEAEIQKLKDQLKTLKESHHLELKNSQEGNDYEKRRLSREVSLLREEVQAIQESYDRELEVWKTKCESLNKENERLINQEIGSIDVIKKKLNDKLAEIKHLNNLVEQLKIEKTELNDRSVQLLTSKDRYKEELKKIVYKFEHLSKEYIRLRETKEAGIDDAQGSSSWREKYNTMKQRLLDELKLLQQENLSLERKLLESRSKNIENGNQQQRSSSNSQDRIDYYKLKYHGEVKQNDDLKTMNEYLNRVLRAISQHVRLDLLKIKNEVGSELPTYFTSYRQHLRSSSFTPVHRPSFKTIALFVQACVRMKQTALRRRWDEQRLHYLQRKMALQDDRISW</sequence>
<dbReference type="InterPro" id="IPR040593">
    <property type="entry name" value="Spc110_C"/>
</dbReference>
<feature type="domain" description="Spindle pole body component 110 C-terminal" evidence="13">
    <location>
        <begin position="712"/>
        <end position="761"/>
    </location>
</feature>
<dbReference type="HOGENOM" id="CLU_329279_0_0_1"/>
<keyword evidence="7" id="KW-0206">Cytoskeleton</keyword>